<comment type="function">
    <text evidence="6">Thiol-specific peroxidase that catalyzes the reduction of hydrogen peroxide and organic hydroperoxides to water and alcohols, respectively. Plays a role in cell protection against oxidative stress by detoxifying peroxides.</text>
</comment>
<dbReference type="InterPro" id="IPR013766">
    <property type="entry name" value="Thioredoxin_domain"/>
</dbReference>
<dbReference type="PANTHER" id="PTHR43110:SF1">
    <property type="entry name" value="THIOL PEROXIDASE"/>
    <property type="match status" value="1"/>
</dbReference>
<dbReference type="PROSITE" id="PS01265">
    <property type="entry name" value="TPX"/>
    <property type="match status" value="1"/>
</dbReference>
<dbReference type="HAMAP" id="MF_00269">
    <property type="entry name" value="Tpx"/>
    <property type="match status" value="1"/>
</dbReference>
<keyword evidence="5 6" id="KW-0676">Redox-active center</keyword>
<proteinExistence type="inferred from homology"/>
<comment type="caution">
    <text evidence="8">The sequence shown here is derived from an EMBL/GenBank/DDBJ whole genome shotgun (WGS) entry which is preliminary data.</text>
</comment>
<dbReference type="EC" id="1.11.1.24" evidence="6"/>
<organism evidence="8 9">
    <name type="scientific">Myroides indicus</name>
    <dbReference type="NCBI Taxonomy" id="1323422"/>
    <lineage>
        <taxon>Bacteria</taxon>
        <taxon>Pseudomonadati</taxon>
        <taxon>Bacteroidota</taxon>
        <taxon>Flavobacteriia</taxon>
        <taxon>Flavobacteriales</taxon>
        <taxon>Flavobacteriaceae</taxon>
        <taxon>Myroides</taxon>
    </lineage>
</organism>
<feature type="domain" description="Thioredoxin" evidence="7">
    <location>
        <begin position="18"/>
        <end position="166"/>
    </location>
</feature>
<dbReference type="RefSeq" id="WP_133711827.1">
    <property type="nucleotide sequence ID" value="NZ_SOAG01000004.1"/>
</dbReference>
<dbReference type="InterPro" id="IPR036249">
    <property type="entry name" value="Thioredoxin-like_sf"/>
</dbReference>
<evidence type="ECO:0000256" key="1">
    <source>
        <dbReference type="ARBA" id="ARBA00022559"/>
    </source>
</evidence>
<comment type="similarity">
    <text evidence="6">Belongs to the peroxiredoxin family. Tpx subfamily.</text>
</comment>
<dbReference type="CDD" id="cd03014">
    <property type="entry name" value="PRX_Atyp2cys"/>
    <property type="match status" value="1"/>
</dbReference>
<dbReference type="SUPFAM" id="SSF52833">
    <property type="entry name" value="Thioredoxin-like"/>
    <property type="match status" value="1"/>
</dbReference>
<protein>
    <recommendedName>
        <fullName evidence="6">Thiol peroxidase</fullName>
        <shortName evidence="6">Tpx</shortName>
        <ecNumber evidence="6">1.11.1.24</ecNumber>
    </recommendedName>
    <alternativeName>
        <fullName evidence="6">Peroxiredoxin tpx</fullName>
        <shortName evidence="6">Prx</shortName>
    </alternativeName>
    <alternativeName>
        <fullName evidence="6">Thioredoxin peroxidase</fullName>
    </alternativeName>
    <alternativeName>
        <fullName evidence="6">Thioredoxin-dependent peroxiredoxin</fullName>
    </alternativeName>
</protein>
<dbReference type="OrthoDB" id="9781543at2"/>
<gene>
    <name evidence="6" type="primary">tpx</name>
    <name evidence="8" type="ORF">C8P70_10495</name>
</gene>
<keyword evidence="2 6" id="KW-0049">Antioxidant</keyword>
<dbReference type="InterPro" id="IPR002065">
    <property type="entry name" value="TPX"/>
</dbReference>
<comment type="subunit">
    <text evidence="6">Homodimer.</text>
</comment>
<keyword evidence="9" id="KW-1185">Reference proteome</keyword>
<evidence type="ECO:0000313" key="8">
    <source>
        <dbReference type="EMBL" id="TDS64378.1"/>
    </source>
</evidence>
<dbReference type="Gene3D" id="3.40.30.10">
    <property type="entry name" value="Glutaredoxin"/>
    <property type="match status" value="1"/>
</dbReference>
<comment type="miscellaneous">
    <text evidence="6">The active site is a conserved redox-active cysteine residue, the peroxidatic cysteine (C(P)), which makes the nucleophilic attack on the peroxide substrate. The peroxide oxidizes the C(P)-SH to cysteine sulfenic acid (C(P)-SOH), which then reacts with another cysteine residue, the resolving cysteine (C(R)), to form a disulfide bridge. The disulfide is subsequently reduced by an appropriate electron donor to complete the catalytic cycle. In this atypical 2-Cys peroxiredoxin, C(R) is present in the same subunit to form an intramolecular disulfide. The disulfide is subsequently reduced by thioredoxin.</text>
</comment>
<reference evidence="8 9" key="1">
    <citation type="submission" date="2019-03" db="EMBL/GenBank/DDBJ databases">
        <title>Genomic Encyclopedia of Archaeal and Bacterial Type Strains, Phase II (KMG-II): from individual species to whole genera.</title>
        <authorList>
            <person name="Goeker M."/>
        </authorList>
    </citation>
    <scope>NUCLEOTIDE SEQUENCE [LARGE SCALE GENOMIC DNA]</scope>
    <source>
        <strain evidence="8 9">DSM 28213</strain>
    </source>
</reference>
<evidence type="ECO:0000313" key="9">
    <source>
        <dbReference type="Proteomes" id="UP000295215"/>
    </source>
</evidence>
<dbReference type="InterPro" id="IPR050455">
    <property type="entry name" value="Tpx_Peroxidase_subfamily"/>
</dbReference>
<dbReference type="PROSITE" id="PS51352">
    <property type="entry name" value="THIOREDOXIN_2"/>
    <property type="match status" value="1"/>
</dbReference>
<evidence type="ECO:0000259" key="7">
    <source>
        <dbReference type="PROSITE" id="PS51352"/>
    </source>
</evidence>
<evidence type="ECO:0000256" key="6">
    <source>
        <dbReference type="HAMAP-Rule" id="MF_00269"/>
    </source>
</evidence>
<dbReference type="NCBIfam" id="NF001808">
    <property type="entry name" value="PRK00522.1"/>
    <property type="match status" value="1"/>
</dbReference>
<dbReference type="PANTHER" id="PTHR43110">
    <property type="entry name" value="THIOL PEROXIDASE"/>
    <property type="match status" value="1"/>
</dbReference>
<evidence type="ECO:0000256" key="3">
    <source>
        <dbReference type="ARBA" id="ARBA00023002"/>
    </source>
</evidence>
<keyword evidence="1 6" id="KW-0575">Peroxidase</keyword>
<feature type="active site" description="Cysteine sulfenic acid (-SOH) intermediate" evidence="6">
    <location>
        <position position="60"/>
    </location>
</feature>
<evidence type="ECO:0000256" key="2">
    <source>
        <dbReference type="ARBA" id="ARBA00022862"/>
    </source>
</evidence>
<dbReference type="EMBL" id="SOAG01000004">
    <property type="protein sequence ID" value="TDS64378.1"/>
    <property type="molecule type" value="Genomic_DNA"/>
</dbReference>
<name>A0A4R7FAN1_9FLAO</name>
<sequence>MATVTLKNNPIHTIGELPSKNTSAPDFTLVGTDLSEKTLSNYKGKKVILNIFPSIDTPTCATSVRHFNQDAAKLDNTVVLCISRDLPFAQGRFCGAEGIENVEMLSDFREGKFGNDYGIIFTDGPLQGLLSRSIVIIDEQGKVIYTQQVAETTEEPNYEEALKAVL</sequence>
<comment type="catalytic activity">
    <reaction evidence="6">
        <text>a hydroperoxide + [thioredoxin]-dithiol = an alcohol + [thioredoxin]-disulfide + H2O</text>
        <dbReference type="Rhea" id="RHEA:62620"/>
        <dbReference type="Rhea" id="RHEA-COMP:10698"/>
        <dbReference type="Rhea" id="RHEA-COMP:10700"/>
        <dbReference type="ChEBI" id="CHEBI:15377"/>
        <dbReference type="ChEBI" id="CHEBI:29950"/>
        <dbReference type="ChEBI" id="CHEBI:30879"/>
        <dbReference type="ChEBI" id="CHEBI:35924"/>
        <dbReference type="ChEBI" id="CHEBI:50058"/>
        <dbReference type="EC" id="1.11.1.24"/>
    </reaction>
</comment>
<feature type="disulfide bond" description="Redox-active" evidence="6">
    <location>
        <begin position="60"/>
        <end position="94"/>
    </location>
</feature>
<keyword evidence="4 6" id="KW-1015">Disulfide bond</keyword>
<dbReference type="Pfam" id="PF08534">
    <property type="entry name" value="Redoxin"/>
    <property type="match status" value="1"/>
</dbReference>
<dbReference type="GO" id="GO:0008379">
    <property type="term" value="F:thioredoxin peroxidase activity"/>
    <property type="evidence" value="ECO:0007669"/>
    <property type="project" value="UniProtKB-UniRule"/>
</dbReference>
<dbReference type="Proteomes" id="UP000295215">
    <property type="component" value="Unassembled WGS sequence"/>
</dbReference>
<accession>A0A4R7FAN1</accession>
<dbReference type="InterPro" id="IPR013740">
    <property type="entry name" value="Redoxin"/>
</dbReference>
<keyword evidence="3 6" id="KW-0560">Oxidoreductase</keyword>
<dbReference type="AlphaFoldDB" id="A0A4R7FAN1"/>
<dbReference type="InterPro" id="IPR018219">
    <property type="entry name" value="Tpx_CS"/>
</dbReference>
<evidence type="ECO:0000256" key="5">
    <source>
        <dbReference type="ARBA" id="ARBA00023284"/>
    </source>
</evidence>
<evidence type="ECO:0000256" key="4">
    <source>
        <dbReference type="ARBA" id="ARBA00023157"/>
    </source>
</evidence>